<reference evidence="14 15" key="1">
    <citation type="submission" date="2020-08" db="EMBL/GenBank/DDBJ databases">
        <title>Genome public.</title>
        <authorList>
            <person name="Liu C."/>
            <person name="Sun Q."/>
        </authorList>
    </citation>
    <scope>NUCLEOTIDE SEQUENCE [LARGE SCALE GENOMIC DNA]</scope>
    <source>
        <strain evidence="14 15">NSJ-9</strain>
    </source>
</reference>
<feature type="transmembrane region" description="Helical" evidence="12">
    <location>
        <begin position="20"/>
        <end position="43"/>
    </location>
</feature>
<keyword evidence="5" id="KW-0479">Metal-binding</keyword>
<evidence type="ECO:0000256" key="3">
    <source>
        <dbReference type="ARBA" id="ARBA00022670"/>
    </source>
</evidence>
<sequence>MYVFDLIKRLVHKTNIPTLIYLVINVFVITGIIALLLIGFTGITFWQEFALALILYMISLFIAMSPFGEWILRLQTGCKKIKRAEQKEFIESIFQEVYEDAKKLDPHIPNKVKLYINGDSEPNAFATGRKTICITEGLLYMPQDQIKATLGHEFGHLAHKDTDLILLVSVGNLIVSAFVLGFKLVIDIGHITTSIFAAILGGTEGVIMAICNAIYHFFITLFVTGIMWLWTKIGIWLVMKSSRSNEYEADEFSYRLGYGNALCAMLDSLGGSTAKGLFASLESSHPDKDARIMHLQELGATYRVVYGAK</sequence>
<feature type="transmembrane region" description="Helical" evidence="12">
    <location>
        <begin position="164"/>
        <end position="186"/>
    </location>
</feature>
<evidence type="ECO:0000256" key="5">
    <source>
        <dbReference type="ARBA" id="ARBA00022723"/>
    </source>
</evidence>
<dbReference type="Pfam" id="PF01435">
    <property type="entry name" value="Peptidase_M48"/>
    <property type="match status" value="1"/>
</dbReference>
<evidence type="ECO:0000256" key="8">
    <source>
        <dbReference type="ARBA" id="ARBA00022989"/>
    </source>
</evidence>
<evidence type="ECO:0000313" key="14">
    <source>
        <dbReference type="EMBL" id="MBC5685372.1"/>
    </source>
</evidence>
<dbReference type="GO" id="GO:0008237">
    <property type="term" value="F:metallopeptidase activity"/>
    <property type="evidence" value="ECO:0007669"/>
    <property type="project" value="UniProtKB-KW"/>
</dbReference>
<keyword evidence="8 12" id="KW-1133">Transmembrane helix</keyword>
<evidence type="ECO:0000256" key="10">
    <source>
        <dbReference type="ARBA" id="ARBA00023136"/>
    </source>
</evidence>
<evidence type="ECO:0000256" key="1">
    <source>
        <dbReference type="ARBA" id="ARBA00004651"/>
    </source>
</evidence>
<organism evidence="14 15">
    <name type="scientific">Roseburia lenta</name>
    <dbReference type="NCBI Taxonomy" id="2763061"/>
    <lineage>
        <taxon>Bacteria</taxon>
        <taxon>Bacillati</taxon>
        <taxon>Bacillota</taxon>
        <taxon>Clostridia</taxon>
        <taxon>Lachnospirales</taxon>
        <taxon>Lachnospiraceae</taxon>
        <taxon>Roseburia</taxon>
    </lineage>
</organism>
<gene>
    <name evidence="14" type="ORF">H8R94_01860</name>
</gene>
<evidence type="ECO:0000256" key="11">
    <source>
        <dbReference type="RuleBase" id="RU003983"/>
    </source>
</evidence>
<name>A0ABR7GD57_9FIRM</name>
<comment type="cofactor">
    <cofactor evidence="11">
        <name>Zn(2+)</name>
        <dbReference type="ChEBI" id="CHEBI:29105"/>
    </cofactor>
    <text evidence="11">Binds 1 zinc ion per subunit.</text>
</comment>
<dbReference type="InterPro" id="IPR050083">
    <property type="entry name" value="HtpX_protease"/>
</dbReference>
<dbReference type="Proteomes" id="UP000643810">
    <property type="component" value="Unassembled WGS sequence"/>
</dbReference>
<feature type="transmembrane region" description="Helical" evidence="12">
    <location>
        <begin position="206"/>
        <end position="230"/>
    </location>
</feature>
<comment type="caution">
    <text evidence="14">The sequence shown here is derived from an EMBL/GenBank/DDBJ whole genome shotgun (WGS) entry which is preliminary data.</text>
</comment>
<evidence type="ECO:0000259" key="13">
    <source>
        <dbReference type="Pfam" id="PF01435"/>
    </source>
</evidence>
<dbReference type="EMBL" id="JACOPG010000001">
    <property type="protein sequence ID" value="MBC5685372.1"/>
    <property type="molecule type" value="Genomic_DNA"/>
</dbReference>
<protein>
    <submittedName>
        <fullName evidence="14">M48 family metalloprotease</fullName>
    </submittedName>
</protein>
<keyword evidence="10 12" id="KW-0472">Membrane</keyword>
<keyword evidence="3 11" id="KW-0645">Protease</keyword>
<keyword evidence="15" id="KW-1185">Reference proteome</keyword>
<keyword evidence="9 11" id="KW-0482">Metalloprotease</keyword>
<proteinExistence type="inferred from homology"/>
<dbReference type="Gene3D" id="3.30.2010.10">
    <property type="entry name" value="Metalloproteases ('zincins'), catalytic domain"/>
    <property type="match status" value="1"/>
</dbReference>
<comment type="subcellular location">
    <subcellularLocation>
        <location evidence="1">Cell membrane</location>
        <topology evidence="1">Multi-pass membrane protein</topology>
    </subcellularLocation>
</comment>
<evidence type="ECO:0000256" key="7">
    <source>
        <dbReference type="ARBA" id="ARBA00022833"/>
    </source>
</evidence>
<evidence type="ECO:0000256" key="9">
    <source>
        <dbReference type="ARBA" id="ARBA00023049"/>
    </source>
</evidence>
<accession>A0ABR7GD57</accession>
<feature type="transmembrane region" description="Helical" evidence="12">
    <location>
        <begin position="49"/>
        <end position="72"/>
    </location>
</feature>
<keyword evidence="2" id="KW-1003">Cell membrane</keyword>
<evidence type="ECO:0000256" key="2">
    <source>
        <dbReference type="ARBA" id="ARBA00022475"/>
    </source>
</evidence>
<evidence type="ECO:0000256" key="12">
    <source>
        <dbReference type="SAM" id="Phobius"/>
    </source>
</evidence>
<dbReference type="RefSeq" id="WP_186853717.1">
    <property type="nucleotide sequence ID" value="NZ_JACOPG010000001.1"/>
</dbReference>
<evidence type="ECO:0000256" key="4">
    <source>
        <dbReference type="ARBA" id="ARBA00022692"/>
    </source>
</evidence>
<dbReference type="InterPro" id="IPR001915">
    <property type="entry name" value="Peptidase_M48"/>
</dbReference>
<evidence type="ECO:0000313" key="15">
    <source>
        <dbReference type="Proteomes" id="UP000643810"/>
    </source>
</evidence>
<keyword evidence="4 12" id="KW-0812">Transmembrane</keyword>
<feature type="domain" description="Peptidase M48" evidence="13">
    <location>
        <begin position="90"/>
        <end position="297"/>
    </location>
</feature>
<comment type="similarity">
    <text evidence="11">Belongs to the peptidase M48 family.</text>
</comment>
<keyword evidence="7 11" id="KW-0862">Zinc</keyword>
<keyword evidence="6 11" id="KW-0378">Hydrolase</keyword>
<dbReference type="PANTHER" id="PTHR43221:SF1">
    <property type="entry name" value="PROTEASE HTPX"/>
    <property type="match status" value="1"/>
</dbReference>
<evidence type="ECO:0000256" key="6">
    <source>
        <dbReference type="ARBA" id="ARBA00022801"/>
    </source>
</evidence>
<dbReference type="PANTHER" id="PTHR43221">
    <property type="entry name" value="PROTEASE HTPX"/>
    <property type="match status" value="1"/>
</dbReference>